<evidence type="ECO:0000313" key="1">
    <source>
        <dbReference type="EMBL" id="RII76601.1"/>
    </source>
</evidence>
<dbReference type="EMBL" id="QWLL01000035">
    <property type="protein sequence ID" value="RII76601.1"/>
    <property type="molecule type" value="Genomic_DNA"/>
</dbReference>
<dbReference type="Proteomes" id="UP000265875">
    <property type="component" value="Unassembled WGS sequence"/>
</dbReference>
<proteinExistence type="predicted"/>
<dbReference type="Pfam" id="PF13289">
    <property type="entry name" value="SIR2_2"/>
    <property type="match status" value="1"/>
</dbReference>
<dbReference type="RefSeq" id="WP_119370480.1">
    <property type="nucleotide sequence ID" value="NZ_QWLL01000035.1"/>
</dbReference>
<protein>
    <submittedName>
        <fullName evidence="1">Uncharacterized protein</fullName>
    </submittedName>
</protein>
<dbReference type="AlphaFoldDB" id="A0A399M485"/>
<gene>
    <name evidence="1" type="ORF">D0894_15675</name>
</gene>
<name>A0A399M485_9PSED</name>
<organism evidence="1 2">
    <name type="scientific">Pseudomonas monteilii</name>
    <dbReference type="NCBI Taxonomy" id="76759"/>
    <lineage>
        <taxon>Bacteria</taxon>
        <taxon>Pseudomonadati</taxon>
        <taxon>Pseudomonadota</taxon>
        <taxon>Gammaproteobacteria</taxon>
        <taxon>Pseudomonadales</taxon>
        <taxon>Pseudomonadaceae</taxon>
        <taxon>Pseudomonas</taxon>
    </lineage>
</organism>
<dbReference type="SUPFAM" id="SSF52467">
    <property type="entry name" value="DHS-like NAD/FAD-binding domain"/>
    <property type="match status" value="1"/>
</dbReference>
<dbReference type="InterPro" id="IPR029035">
    <property type="entry name" value="DHS-like_NAD/FAD-binding_dom"/>
</dbReference>
<dbReference type="Gene3D" id="3.40.50.1220">
    <property type="entry name" value="TPP-binding domain"/>
    <property type="match status" value="1"/>
</dbReference>
<evidence type="ECO:0000313" key="2">
    <source>
        <dbReference type="Proteomes" id="UP000265875"/>
    </source>
</evidence>
<accession>A0A399M485</accession>
<reference evidence="1 2" key="1">
    <citation type="submission" date="2018-08" db="EMBL/GenBank/DDBJ databases">
        <title>Draft genome sequence of the cyanotroph, Pseudomonas monteilii BCN3.</title>
        <authorList>
            <person name="Jones L.B."/>
            <person name="Kunz D.A."/>
        </authorList>
    </citation>
    <scope>NUCLEOTIDE SEQUENCE [LARGE SCALE GENOMIC DNA]</scope>
    <source>
        <strain evidence="1 2">BCN3</strain>
    </source>
</reference>
<sequence length="585" mass="65672">MTMFSGDPTTHLAFSMSENPGVYAVLLGSGVSRAAGIPTGWEITMELVRRVGTASGVKEQPDWLSWFTQQTGHHPSYSTLLEMLATTQTERRSIIQGFLEPNEQDLENGLKTPTAAHRAIAGMVKTGYIRVIVTTNFDRLMESALRDLGIEPTVVSNLDSLIGAEPLTHSHCYILKIHGDYKDARILNTDLELGDYPPQFNALLDRIIDEFGLIIAGWSGEWDHALRNAFIRAPSRRYPTVWLSHGQMSARAQELVSHRQAIVASGDADTFFTQLQVKLDTIHQGRQSNPIGLELTLAMAKRFMAKPEYRIQLDDLVSTETRRLLDHLTAVFAAGESNPPLTFTELAQAREAATEPLARLGTVLGRWGRGDEFDAMIDAIKSLYFLAQHYRGGSFYWQGVMNYPAALVFYGYGLGLTRAGRWDVLHKLLNTPLVHDSYAERIGAILAPFFIESDCSKGWEELPRTSEWNTPLCNRLLEVLMPRWVADFAGVQESQAIYEYFEFACLLTHISVAEVSRAEMKERLKTGNFHYLVSGRIKWNDQSRKRITTGLSLEEYAAPLLRAGFAHGDKEYLDTFIEGLQHHMG</sequence>
<comment type="caution">
    <text evidence="1">The sequence shown here is derived from an EMBL/GenBank/DDBJ whole genome shotgun (WGS) entry which is preliminary data.</text>
</comment>